<dbReference type="RefSeq" id="WP_277831569.1">
    <property type="nucleotide sequence ID" value="NZ_JARQZE010000003.1"/>
</dbReference>
<accession>A0ABW3W8U9</accession>
<dbReference type="InterPro" id="IPR029063">
    <property type="entry name" value="SAM-dependent_MTases_sf"/>
</dbReference>
<evidence type="ECO:0000313" key="2">
    <source>
        <dbReference type="EMBL" id="MFD1262290.1"/>
    </source>
</evidence>
<gene>
    <name evidence="2" type="ORF">ACFQ4M_01765</name>
</gene>
<comment type="caution">
    <text evidence="2">The sequence shown here is derived from an EMBL/GenBank/DDBJ whole genome shotgun (WGS) entry which is preliminary data.</text>
</comment>
<feature type="region of interest" description="Disordered" evidence="1">
    <location>
        <begin position="203"/>
        <end position="239"/>
    </location>
</feature>
<dbReference type="Pfam" id="PF13489">
    <property type="entry name" value="Methyltransf_23"/>
    <property type="match status" value="1"/>
</dbReference>
<reference evidence="3" key="1">
    <citation type="journal article" date="2019" name="Int. J. Syst. Evol. Microbiol.">
        <title>The Global Catalogue of Microorganisms (GCM) 10K type strain sequencing project: providing services to taxonomists for standard genome sequencing and annotation.</title>
        <authorList>
            <consortium name="The Broad Institute Genomics Platform"/>
            <consortium name="The Broad Institute Genome Sequencing Center for Infectious Disease"/>
            <person name="Wu L."/>
            <person name="Ma J."/>
        </authorList>
    </citation>
    <scope>NUCLEOTIDE SEQUENCE [LARGE SCALE GENOMIC DNA]</scope>
    <source>
        <strain evidence="3">CCUG 48884</strain>
    </source>
</reference>
<dbReference type="EMBL" id="JBHTMC010000002">
    <property type="protein sequence ID" value="MFD1262290.1"/>
    <property type="molecule type" value="Genomic_DNA"/>
</dbReference>
<keyword evidence="2" id="KW-0489">Methyltransferase</keyword>
<dbReference type="GO" id="GO:0008168">
    <property type="term" value="F:methyltransferase activity"/>
    <property type="evidence" value="ECO:0007669"/>
    <property type="project" value="UniProtKB-KW"/>
</dbReference>
<dbReference type="Proteomes" id="UP001597158">
    <property type="component" value="Unassembled WGS sequence"/>
</dbReference>
<feature type="compositionally biased region" description="Low complexity" evidence="1">
    <location>
        <begin position="203"/>
        <end position="228"/>
    </location>
</feature>
<dbReference type="SUPFAM" id="SSF53335">
    <property type="entry name" value="S-adenosyl-L-methionine-dependent methyltransferases"/>
    <property type="match status" value="1"/>
</dbReference>
<keyword evidence="2" id="KW-0808">Transferase</keyword>
<sequence length="239" mass="26466">MHVDGRDYQRCDVCEATFVLPAQRPGAARERAEYLLHRNDPADPGYVRFLARLAQPLIARLDAGSKGLDYGCGPGPALAALLERAGHAVSLYDPFFAAHEAALSAQYDFITCTEVVEHFHRPAEEFARLNAMLRPGGWLGVMTCFQTDDARFARWHYRRDPTHVVFYRESTFRHLAERFGWQCEVPGKDVVLLRKPGAAAVPARAAPFTQNRPATADHSASSAHPADSLPTPEKGKTTP</sequence>
<protein>
    <submittedName>
        <fullName evidence="2">Class I SAM-dependent methyltransferase</fullName>
        <ecNumber evidence="2">2.1.1.-</ecNumber>
    </submittedName>
</protein>
<dbReference type="Gene3D" id="3.40.50.150">
    <property type="entry name" value="Vaccinia Virus protein VP39"/>
    <property type="match status" value="1"/>
</dbReference>
<proteinExistence type="predicted"/>
<evidence type="ECO:0000256" key="1">
    <source>
        <dbReference type="SAM" id="MobiDB-lite"/>
    </source>
</evidence>
<name>A0ABW3W8U9_9RHOO</name>
<dbReference type="GO" id="GO:0032259">
    <property type="term" value="P:methylation"/>
    <property type="evidence" value="ECO:0007669"/>
    <property type="project" value="UniProtKB-KW"/>
</dbReference>
<evidence type="ECO:0000313" key="3">
    <source>
        <dbReference type="Proteomes" id="UP001597158"/>
    </source>
</evidence>
<dbReference type="EC" id="2.1.1.-" evidence="2"/>
<keyword evidence="3" id="KW-1185">Reference proteome</keyword>
<organism evidence="2 3">
    <name type="scientific">Thauera mechernichensis</name>
    <dbReference type="NCBI Taxonomy" id="82788"/>
    <lineage>
        <taxon>Bacteria</taxon>
        <taxon>Pseudomonadati</taxon>
        <taxon>Pseudomonadota</taxon>
        <taxon>Betaproteobacteria</taxon>
        <taxon>Rhodocyclales</taxon>
        <taxon>Zoogloeaceae</taxon>
        <taxon>Thauera</taxon>
    </lineage>
</organism>